<reference evidence="1" key="3">
    <citation type="journal article" date="2017" name="Nature">
        <title>Genome sequence of the progenitor of the wheat D genome Aegilops tauschii.</title>
        <authorList>
            <person name="Luo M.C."/>
            <person name="Gu Y.Q."/>
            <person name="Puiu D."/>
            <person name="Wang H."/>
            <person name="Twardziok S.O."/>
            <person name="Deal K.R."/>
            <person name="Huo N."/>
            <person name="Zhu T."/>
            <person name="Wang L."/>
            <person name="Wang Y."/>
            <person name="McGuire P.E."/>
            <person name="Liu S."/>
            <person name="Long H."/>
            <person name="Ramasamy R.K."/>
            <person name="Rodriguez J.C."/>
            <person name="Van S.L."/>
            <person name="Yuan L."/>
            <person name="Wang Z."/>
            <person name="Xia Z."/>
            <person name="Xiao L."/>
            <person name="Anderson O.D."/>
            <person name="Ouyang S."/>
            <person name="Liang Y."/>
            <person name="Zimin A.V."/>
            <person name="Pertea G."/>
            <person name="Qi P."/>
            <person name="Bennetzen J.L."/>
            <person name="Dai X."/>
            <person name="Dawson M.W."/>
            <person name="Muller H.G."/>
            <person name="Kugler K."/>
            <person name="Rivarola-Duarte L."/>
            <person name="Spannagl M."/>
            <person name="Mayer K.F.X."/>
            <person name="Lu F.H."/>
            <person name="Bevan M.W."/>
            <person name="Leroy P."/>
            <person name="Li P."/>
            <person name="You F.M."/>
            <person name="Sun Q."/>
            <person name="Liu Z."/>
            <person name="Lyons E."/>
            <person name="Wicker T."/>
            <person name="Salzberg S.L."/>
            <person name="Devos K.M."/>
            <person name="Dvorak J."/>
        </authorList>
    </citation>
    <scope>NUCLEOTIDE SEQUENCE [LARGE SCALE GENOMIC DNA]</scope>
    <source>
        <strain evidence="1">cv. AL8/78</strain>
    </source>
</reference>
<dbReference type="Gramene" id="AET7Gv20951600.25">
    <property type="protein sequence ID" value="AET7Gv20951600.25"/>
    <property type="gene ID" value="AET7Gv20951600"/>
</dbReference>
<reference evidence="2" key="1">
    <citation type="journal article" date="2014" name="Science">
        <title>Ancient hybridizations among the ancestral genomes of bread wheat.</title>
        <authorList>
            <consortium name="International Wheat Genome Sequencing Consortium,"/>
            <person name="Marcussen T."/>
            <person name="Sandve S.R."/>
            <person name="Heier L."/>
            <person name="Spannagl M."/>
            <person name="Pfeifer M."/>
            <person name="Jakobsen K.S."/>
            <person name="Wulff B.B."/>
            <person name="Steuernagel B."/>
            <person name="Mayer K.F."/>
            <person name="Olsen O.A."/>
        </authorList>
    </citation>
    <scope>NUCLEOTIDE SEQUENCE [LARGE SCALE GENOMIC DNA]</scope>
    <source>
        <strain evidence="2">cv. AL8/78</strain>
    </source>
</reference>
<dbReference type="Gramene" id="AET7Gv20951600.26">
    <property type="protein sequence ID" value="AET7Gv20951600.26"/>
    <property type="gene ID" value="AET7Gv20951600"/>
</dbReference>
<evidence type="ECO:0000313" key="2">
    <source>
        <dbReference type="Proteomes" id="UP000015105"/>
    </source>
</evidence>
<dbReference type="EnsemblPlants" id="AET7Gv20951600.26">
    <property type="protein sequence ID" value="AET7Gv20951600.26"/>
    <property type="gene ID" value="AET7Gv20951600"/>
</dbReference>
<reference evidence="2" key="2">
    <citation type="journal article" date="2017" name="Nat. Plants">
        <title>The Aegilops tauschii genome reveals multiple impacts of transposons.</title>
        <authorList>
            <person name="Zhao G."/>
            <person name="Zou C."/>
            <person name="Li K."/>
            <person name="Wang K."/>
            <person name="Li T."/>
            <person name="Gao L."/>
            <person name="Zhang X."/>
            <person name="Wang H."/>
            <person name="Yang Z."/>
            <person name="Liu X."/>
            <person name="Jiang W."/>
            <person name="Mao L."/>
            <person name="Kong X."/>
            <person name="Jiao Y."/>
            <person name="Jia J."/>
        </authorList>
    </citation>
    <scope>NUCLEOTIDE SEQUENCE [LARGE SCALE GENOMIC DNA]</scope>
    <source>
        <strain evidence="2">cv. AL8/78</strain>
    </source>
</reference>
<reference evidence="1" key="4">
    <citation type="submission" date="2019-03" db="UniProtKB">
        <authorList>
            <consortium name="EnsemblPlants"/>
        </authorList>
    </citation>
    <scope>IDENTIFICATION</scope>
</reference>
<sequence>MSVARFSPHHPRKKLAIVRLSFRRRSYEGDEMTEMS</sequence>
<accession>A0A453SIQ8</accession>
<organism evidence="1 2">
    <name type="scientific">Aegilops tauschii subsp. strangulata</name>
    <name type="common">Goatgrass</name>
    <dbReference type="NCBI Taxonomy" id="200361"/>
    <lineage>
        <taxon>Eukaryota</taxon>
        <taxon>Viridiplantae</taxon>
        <taxon>Streptophyta</taxon>
        <taxon>Embryophyta</taxon>
        <taxon>Tracheophyta</taxon>
        <taxon>Spermatophyta</taxon>
        <taxon>Magnoliopsida</taxon>
        <taxon>Liliopsida</taxon>
        <taxon>Poales</taxon>
        <taxon>Poaceae</taxon>
        <taxon>BOP clade</taxon>
        <taxon>Pooideae</taxon>
        <taxon>Triticodae</taxon>
        <taxon>Triticeae</taxon>
        <taxon>Triticinae</taxon>
        <taxon>Aegilops</taxon>
    </lineage>
</organism>
<dbReference type="Proteomes" id="UP000015105">
    <property type="component" value="Chromosome 7D"/>
</dbReference>
<proteinExistence type="predicted"/>
<name>A0A453SIQ8_AEGTS</name>
<protein>
    <submittedName>
        <fullName evidence="1">Uncharacterized protein</fullName>
    </submittedName>
</protein>
<dbReference type="AlphaFoldDB" id="A0A453SIQ8"/>
<reference evidence="1" key="5">
    <citation type="journal article" date="2021" name="G3 (Bethesda)">
        <title>Aegilops tauschii genome assembly Aet v5.0 features greater sequence contiguity and improved annotation.</title>
        <authorList>
            <person name="Wang L."/>
            <person name="Zhu T."/>
            <person name="Rodriguez J.C."/>
            <person name="Deal K.R."/>
            <person name="Dubcovsky J."/>
            <person name="McGuire P.E."/>
            <person name="Lux T."/>
            <person name="Spannagl M."/>
            <person name="Mayer K.F.X."/>
            <person name="Baldrich P."/>
            <person name="Meyers B.C."/>
            <person name="Huo N."/>
            <person name="Gu Y.Q."/>
            <person name="Zhou H."/>
            <person name="Devos K.M."/>
            <person name="Bennetzen J.L."/>
            <person name="Unver T."/>
            <person name="Budak H."/>
            <person name="Gulick P.J."/>
            <person name="Galiba G."/>
            <person name="Kalapos B."/>
            <person name="Nelson D.R."/>
            <person name="Li P."/>
            <person name="You F.M."/>
            <person name="Luo M.C."/>
            <person name="Dvorak J."/>
        </authorList>
    </citation>
    <scope>NUCLEOTIDE SEQUENCE [LARGE SCALE GENOMIC DNA]</scope>
    <source>
        <strain evidence="1">cv. AL8/78</strain>
    </source>
</reference>
<dbReference type="EnsemblPlants" id="AET7Gv20951600.25">
    <property type="protein sequence ID" value="AET7Gv20951600.25"/>
    <property type="gene ID" value="AET7Gv20951600"/>
</dbReference>
<keyword evidence="2" id="KW-1185">Reference proteome</keyword>
<evidence type="ECO:0000313" key="1">
    <source>
        <dbReference type="EnsemblPlants" id="AET7Gv20951600.25"/>
    </source>
</evidence>